<dbReference type="InterPro" id="IPR036789">
    <property type="entry name" value="Ribosomal_uL6-like_a/b-dom_sf"/>
</dbReference>
<evidence type="ECO:0000256" key="2">
    <source>
        <dbReference type="ARBA" id="ARBA00022980"/>
    </source>
</evidence>
<dbReference type="RefSeq" id="XP_030976714.1">
    <property type="nucleotide sequence ID" value="XM_031131365.1"/>
</dbReference>
<dbReference type="PRINTS" id="PR00059">
    <property type="entry name" value="RIBOSOMALL6"/>
</dbReference>
<dbReference type="GO" id="GO:0005762">
    <property type="term" value="C:mitochondrial large ribosomal subunit"/>
    <property type="evidence" value="ECO:0007669"/>
    <property type="project" value="TreeGrafter"/>
</dbReference>
<protein>
    <recommendedName>
        <fullName evidence="5">Large ribosomal subunit protein uL6 alpha-beta domain-containing protein</fullName>
    </recommendedName>
</protein>
<dbReference type="GO" id="GO:0006412">
    <property type="term" value="P:translation"/>
    <property type="evidence" value="ECO:0007669"/>
    <property type="project" value="InterPro"/>
</dbReference>
<sequence>MLWILAPTLAKKLELARRDHDTQSSFGGVCIQPKKKTLTAQPPTTMFARSSGRALVRAIDASSQTSIPSFLIPALHRPFSASAANQSKLGRTPISIPPGVELTVSEPWLKKDATNYKKIYKKTVTVEGPLGKQSLEVPAFINFDHDADSRKTMLSIENREEKNQREMWGTTWAYVQRYIIGVSEGHTAVLRMVGIGYRATVEDRPEKEEYPGQKFVCLKLGFSHPVELGLPLGMKASTPQPTRILLEGINREEVMSFAAECRKWRVPEPYKGKGIFVNDETIKLKQKKVK</sequence>
<evidence type="ECO:0000256" key="3">
    <source>
        <dbReference type="ARBA" id="ARBA00023274"/>
    </source>
</evidence>
<evidence type="ECO:0000259" key="5">
    <source>
        <dbReference type="Pfam" id="PF00347"/>
    </source>
</evidence>
<keyword evidence="6" id="KW-1185">Reference proteome</keyword>
<reference evidence="6 7" key="1">
    <citation type="journal article" date="2019" name="Mol. Biol. Evol.">
        <title>Blast fungal genomes show frequent chromosomal changes, gene gains and losses, and effector gene turnover.</title>
        <authorList>
            <person name="Gomez Luciano L.B."/>
            <person name="Jason Tsai I."/>
            <person name="Chuma I."/>
            <person name="Tosa Y."/>
            <person name="Chen Y.H."/>
            <person name="Li J.Y."/>
            <person name="Li M.Y."/>
            <person name="Jade Lu M.Y."/>
            <person name="Nakayashiki H."/>
            <person name="Li W.H."/>
        </authorList>
    </citation>
    <scope>NUCLEOTIDE SEQUENCE [LARGE SCALE GENOMIC DNA]</scope>
    <source>
        <strain evidence="6 7">NI907</strain>
    </source>
</reference>
<dbReference type="GeneID" id="41966270"/>
<proteinExistence type="inferred from homology"/>
<dbReference type="InterPro" id="IPR019906">
    <property type="entry name" value="Ribosomal_uL6_bac-type"/>
</dbReference>
<evidence type="ECO:0000313" key="7">
    <source>
        <dbReference type="RefSeq" id="XP_030976714.1"/>
    </source>
</evidence>
<accession>A0A6P8AP90</accession>
<dbReference type="SUPFAM" id="SSF56053">
    <property type="entry name" value="Ribosomal protein L6"/>
    <property type="match status" value="2"/>
</dbReference>
<dbReference type="PANTHER" id="PTHR11655:SF14">
    <property type="entry name" value="LARGE RIBOSOMAL SUBUNIT PROTEIN UL6M"/>
    <property type="match status" value="1"/>
</dbReference>
<dbReference type="InterPro" id="IPR020040">
    <property type="entry name" value="Ribosomal_uL6_a/b-dom"/>
</dbReference>
<dbReference type="Gene3D" id="3.90.930.12">
    <property type="entry name" value="Ribosomal protein L6, alpha-beta domain"/>
    <property type="match status" value="2"/>
</dbReference>
<dbReference type="InterPro" id="IPR000702">
    <property type="entry name" value="Ribosomal_uL6-like"/>
</dbReference>
<dbReference type="AlphaFoldDB" id="A0A6P8AP90"/>
<reference evidence="7" key="3">
    <citation type="submission" date="2025-08" db="UniProtKB">
        <authorList>
            <consortium name="RefSeq"/>
        </authorList>
    </citation>
    <scope>IDENTIFICATION</scope>
    <source>
        <strain evidence="7">NI907</strain>
    </source>
</reference>
<keyword evidence="2 4" id="KW-0689">Ribosomal protein</keyword>
<dbReference type="Proteomes" id="UP000515153">
    <property type="component" value="Chromosome VI"/>
</dbReference>
<dbReference type="Pfam" id="PF00347">
    <property type="entry name" value="Ribosomal_L6"/>
    <property type="match status" value="1"/>
</dbReference>
<keyword evidence="3 4" id="KW-0687">Ribonucleoprotein</keyword>
<dbReference type="GO" id="GO:0019843">
    <property type="term" value="F:rRNA binding"/>
    <property type="evidence" value="ECO:0007669"/>
    <property type="project" value="InterPro"/>
</dbReference>
<name>A0A6P8AP90_PYRGI</name>
<evidence type="ECO:0000313" key="6">
    <source>
        <dbReference type="Proteomes" id="UP000515153"/>
    </source>
</evidence>
<dbReference type="PROSITE" id="PS00525">
    <property type="entry name" value="RIBOSOMAL_L6_1"/>
    <property type="match status" value="1"/>
</dbReference>
<organism evidence="6 7">
    <name type="scientific">Pyricularia grisea</name>
    <name type="common">Crabgrass-specific blast fungus</name>
    <name type="synonym">Magnaporthe grisea</name>
    <dbReference type="NCBI Taxonomy" id="148305"/>
    <lineage>
        <taxon>Eukaryota</taxon>
        <taxon>Fungi</taxon>
        <taxon>Dikarya</taxon>
        <taxon>Ascomycota</taxon>
        <taxon>Pezizomycotina</taxon>
        <taxon>Sordariomycetes</taxon>
        <taxon>Sordariomycetidae</taxon>
        <taxon>Magnaporthales</taxon>
        <taxon>Pyriculariaceae</taxon>
        <taxon>Pyricularia</taxon>
    </lineage>
</organism>
<dbReference type="KEGG" id="pgri:PgNI_11398"/>
<evidence type="ECO:0000256" key="1">
    <source>
        <dbReference type="ARBA" id="ARBA00009356"/>
    </source>
</evidence>
<dbReference type="PANTHER" id="PTHR11655">
    <property type="entry name" value="60S/50S RIBOSOMAL PROTEIN L6/L9"/>
    <property type="match status" value="1"/>
</dbReference>
<dbReference type="GO" id="GO:0003735">
    <property type="term" value="F:structural constituent of ribosome"/>
    <property type="evidence" value="ECO:0007669"/>
    <property type="project" value="InterPro"/>
</dbReference>
<dbReference type="InterPro" id="IPR002358">
    <property type="entry name" value="Ribosomal_uL6_CS"/>
</dbReference>
<comment type="similarity">
    <text evidence="1 4">Belongs to the universal ribosomal protein uL6 family.</text>
</comment>
<feature type="domain" description="Large ribosomal subunit protein uL6 alpha-beta" evidence="5">
    <location>
        <begin position="193"/>
        <end position="275"/>
    </location>
</feature>
<gene>
    <name evidence="7" type="ORF">PgNI_11398</name>
</gene>
<reference evidence="7" key="2">
    <citation type="submission" date="2019-10" db="EMBL/GenBank/DDBJ databases">
        <authorList>
            <consortium name="NCBI Genome Project"/>
        </authorList>
    </citation>
    <scope>NUCLEOTIDE SEQUENCE</scope>
    <source>
        <strain evidence="7">NI907</strain>
    </source>
</reference>
<evidence type="ECO:0000256" key="4">
    <source>
        <dbReference type="RuleBase" id="RU003869"/>
    </source>
</evidence>